<keyword evidence="2" id="KW-0472">Membrane</keyword>
<evidence type="ECO:0000313" key="5">
    <source>
        <dbReference type="Proteomes" id="UP001601992"/>
    </source>
</evidence>
<dbReference type="RefSeq" id="WP_040828675.1">
    <property type="nucleotide sequence ID" value="NZ_JBIAQY010000024.1"/>
</dbReference>
<feature type="domain" description="DUF5666" evidence="3">
    <location>
        <begin position="202"/>
        <end position="264"/>
    </location>
</feature>
<keyword evidence="5" id="KW-1185">Reference proteome</keyword>
<gene>
    <name evidence="4" type="ORF">ACFYXQ_41045</name>
</gene>
<sequence>MTTPSDPWAQRPDSPDAPTEHLGAPGEPEGMRTPEYSDAYGSTEPYQYFDQAPGPNPTRELPPYQSQWGVYEGPGPGEAAYDTQWIGPARTTPVQNGPQPTLVGPPDLPPDQPPPHRDRRGMWVGLTLVAFAVVVLGAVAVGLFLGSDSSSSSTAGGTTYRSAPTGLPLFPQSPDTPGTGTTTAPQLPGLGGTADGLGATMGTISANDGSTLTVDSLSGSTITVHTDAKTEVIALGSSTIADLHPGDMVVVQGDKNADGSIQAKIVIGTALPSQGTPTPTPTR</sequence>
<accession>A0ABW6SD58</accession>
<feature type="region of interest" description="Disordered" evidence="1">
    <location>
        <begin position="1"/>
        <end position="119"/>
    </location>
</feature>
<evidence type="ECO:0000256" key="1">
    <source>
        <dbReference type="SAM" id="MobiDB-lite"/>
    </source>
</evidence>
<keyword evidence="2" id="KW-1133">Transmembrane helix</keyword>
<dbReference type="Pfam" id="PF18914">
    <property type="entry name" value="DUF5666"/>
    <property type="match status" value="1"/>
</dbReference>
<organism evidence="4 5">
    <name type="scientific">Nocardia jiangxiensis</name>
    <dbReference type="NCBI Taxonomy" id="282685"/>
    <lineage>
        <taxon>Bacteria</taxon>
        <taxon>Bacillati</taxon>
        <taxon>Actinomycetota</taxon>
        <taxon>Actinomycetes</taxon>
        <taxon>Mycobacteriales</taxon>
        <taxon>Nocardiaceae</taxon>
        <taxon>Nocardia</taxon>
    </lineage>
</organism>
<dbReference type="EMBL" id="JBIAQY010000024">
    <property type="protein sequence ID" value="MFF3574152.1"/>
    <property type="molecule type" value="Genomic_DNA"/>
</dbReference>
<feature type="compositionally biased region" description="Low complexity" evidence="1">
    <location>
        <begin position="172"/>
        <end position="188"/>
    </location>
</feature>
<protein>
    <submittedName>
        <fullName evidence="4">DUF5666 domain-containing protein</fullName>
    </submittedName>
</protein>
<feature type="transmembrane region" description="Helical" evidence="2">
    <location>
        <begin position="123"/>
        <end position="145"/>
    </location>
</feature>
<reference evidence="4 5" key="1">
    <citation type="submission" date="2024-10" db="EMBL/GenBank/DDBJ databases">
        <title>The Natural Products Discovery Center: Release of the First 8490 Sequenced Strains for Exploring Actinobacteria Biosynthetic Diversity.</title>
        <authorList>
            <person name="Kalkreuter E."/>
            <person name="Kautsar S.A."/>
            <person name="Yang D."/>
            <person name="Bader C.D."/>
            <person name="Teijaro C.N."/>
            <person name="Fluegel L."/>
            <person name="Davis C.M."/>
            <person name="Simpson J.R."/>
            <person name="Lauterbach L."/>
            <person name="Steele A.D."/>
            <person name="Gui C."/>
            <person name="Meng S."/>
            <person name="Li G."/>
            <person name="Viehrig K."/>
            <person name="Ye F."/>
            <person name="Su P."/>
            <person name="Kiefer A.F."/>
            <person name="Nichols A."/>
            <person name="Cepeda A.J."/>
            <person name="Yan W."/>
            <person name="Fan B."/>
            <person name="Jiang Y."/>
            <person name="Adhikari A."/>
            <person name="Zheng C.-J."/>
            <person name="Schuster L."/>
            <person name="Cowan T.M."/>
            <person name="Smanski M.J."/>
            <person name="Chevrette M.G."/>
            <person name="De Carvalho L.P.S."/>
            <person name="Shen B."/>
        </authorList>
    </citation>
    <scope>NUCLEOTIDE SEQUENCE [LARGE SCALE GENOMIC DNA]</scope>
    <source>
        <strain evidence="4 5">NPDC002593</strain>
    </source>
</reference>
<feature type="region of interest" description="Disordered" evidence="1">
    <location>
        <begin position="147"/>
        <end position="198"/>
    </location>
</feature>
<keyword evidence="2" id="KW-0812">Transmembrane</keyword>
<feature type="compositionally biased region" description="Low complexity" evidence="1">
    <location>
        <begin position="147"/>
        <end position="159"/>
    </location>
</feature>
<dbReference type="Proteomes" id="UP001601992">
    <property type="component" value="Unassembled WGS sequence"/>
</dbReference>
<name>A0ABW6SD58_9NOCA</name>
<evidence type="ECO:0000313" key="4">
    <source>
        <dbReference type="EMBL" id="MFF3574152.1"/>
    </source>
</evidence>
<comment type="caution">
    <text evidence="4">The sequence shown here is derived from an EMBL/GenBank/DDBJ whole genome shotgun (WGS) entry which is preliminary data.</text>
</comment>
<evidence type="ECO:0000259" key="3">
    <source>
        <dbReference type="Pfam" id="PF18914"/>
    </source>
</evidence>
<dbReference type="InterPro" id="IPR043724">
    <property type="entry name" value="DUF5666"/>
</dbReference>
<evidence type="ECO:0000256" key="2">
    <source>
        <dbReference type="SAM" id="Phobius"/>
    </source>
</evidence>
<proteinExistence type="predicted"/>